<dbReference type="InterPro" id="IPR050707">
    <property type="entry name" value="HTH_MetabolicPath_Reg"/>
</dbReference>
<dbReference type="InterPro" id="IPR036390">
    <property type="entry name" value="WH_DNA-bd_sf"/>
</dbReference>
<protein>
    <submittedName>
        <fullName evidence="7">Transcriptional regulator, IclR family</fullName>
    </submittedName>
</protein>
<keyword evidence="1" id="KW-0805">Transcription regulation</keyword>
<evidence type="ECO:0000256" key="3">
    <source>
        <dbReference type="ARBA" id="ARBA00023163"/>
    </source>
</evidence>
<evidence type="ECO:0000313" key="7">
    <source>
        <dbReference type="EMBL" id="ESR26866.1"/>
    </source>
</evidence>
<sequence>MARTATQTKAKEAGAPRERGGVQSLERAASILDVVARHRDGASLAQLSVETGLHSSTAFHLLKTLVALGFVAQVPESKRYRVGSRLFGLAAGALDETTLLSLASPVLERLSTATGEASHLAIRSRHEIVVVARMAATGLLQMSDRTGSSRPAHATAIGKTLLAAMPDADLDRLLATLPLPAFTPSTITDPVELRREIDRVRERGIAHDDGELDRDVRCIALPVHDFAGRVAAAIGISAPVWRLSIEMLEEKVDHLRSAAQELSGLIGGDSSAHP</sequence>
<accession>V4RLD6</accession>
<dbReference type="GO" id="GO:0003700">
    <property type="term" value="F:DNA-binding transcription factor activity"/>
    <property type="evidence" value="ECO:0007669"/>
    <property type="project" value="TreeGrafter"/>
</dbReference>
<dbReference type="PROSITE" id="PS51078">
    <property type="entry name" value="ICLR_ED"/>
    <property type="match status" value="1"/>
</dbReference>
<proteinExistence type="predicted"/>
<dbReference type="PANTHER" id="PTHR30136">
    <property type="entry name" value="HELIX-TURN-HELIX TRANSCRIPTIONAL REGULATOR, ICLR FAMILY"/>
    <property type="match status" value="1"/>
</dbReference>
<keyword evidence="2" id="KW-0238">DNA-binding</keyword>
<evidence type="ECO:0000313" key="8">
    <source>
        <dbReference type="Proteomes" id="UP000017819"/>
    </source>
</evidence>
<dbReference type="Pfam" id="PF09339">
    <property type="entry name" value="HTH_IclR"/>
    <property type="match status" value="1"/>
</dbReference>
<evidence type="ECO:0000256" key="1">
    <source>
        <dbReference type="ARBA" id="ARBA00023015"/>
    </source>
</evidence>
<dbReference type="PATRIC" id="fig|631454.5.peg.640"/>
<organism evidence="7 8">
    <name type="scientific">Lutibaculum baratangense AMV1</name>
    <dbReference type="NCBI Taxonomy" id="631454"/>
    <lineage>
        <taxon>Bacteria</taxon>
        <taxon>Pseudomonadati</taxon>
        <taxon>Pseudomonadota</taxon>
        <taxon>Alphaproteobacteria</taxon>
        <taxon>Hyphomicrobiales</taxon>
        <taxon>Tepidamorphaceae</taxon>
        <taxon>Lutibaculum</taxon>
    </lineage>
</organism>
<feature type="compositionally biased region" description="Basic and acidic residues" evidence="4">
    <location>
        <begin position="9"/>
        <end position="20"/>
    </location>
</feature>
<dbReference type="STRING" id="631454.N177_0650"/>
<name>V4RLD6_9HYPH</name>
<dbReference type="Proteomes" id="UP000017819">
    <property type="component" value="Unassembled WGS sequence"/>
</dbReference>
<dbReference type="PROSITE" id="PS51077">
    <property type="entry name" value="HTH_ICLR"/>
    <property type="match status" value="1"/>
</dbReference>
<dbReference type="GO" id="GO:0045892">
    <property type="term" value="P:negative regulation of DNA-templated transcription"/>
    <property type="evidence" value="ECO:0007669"/>
    <property type="project" value="TreeGrafter"/>
</dbReference>
<evidence type="ECO:0000256" key="2">
    <source>
        <dbReference type="ARBA" id="ARBA00023125"/>
    </source>
</evidence>
<dbReference type="OrthoDB" id="2633250at2"/>
<evidence type="ECO:0000259" key="6">
    <source>
        <dbReference type="PROSITE" id="PS51078"/>
    </source>
</evidence>
<dbReference type="EMBL" id="AWXZ01000013">
    <property type="protein sequence ID" value="ESR26866.1"/>
    <property type="molecule type" value="Genomic_DNA"/>
</dbReference>
<dbReference type="RefSeq" id="WP_023430799.1">
    <property type="nucleotide sequence ID" value="NZ_AWXZ01000013.1"/>
</dbReference>
<dbReference type="SMART" id="SM00346">
    <property type="entry name" value="HTH_ICLR"/>
    <property type="match status" value="1"/>
</dbReference>
<dbReference type="FunFam" id="1.10.10.10:FF:000056">
    <property type="entry name" value="IclR family transcriptional regulator"/>
    <property type="match status" value="1"/>
</dbReference>
<dbReference type="PANTHER" id="PTHR30136:SF35">
    <property type="entry name" value="HTH-TYPE TRANSCRIPTIONAL REGULATOR RV1719"/>
    <property type="match status" value="1"/>
</dbReference>
<feature type="domain" description="HTH iclR-type" evidence="5">
    <location>
        <begin position="22"/>
        <end position="84"/>
    </location>
</feature>
<dbReference type="InterPro" id="IPR005471">
    <property type="entry name" value="Tscrpt_reg_IclR_N"/>
</dbReference>
<dbReference type="SUPFAM" id="SSF55781">
    <property type="entry name" value="GAF domain-like"/>
    <property type="match status" value="1"/>
</dbReference>
<reference evidence="7 8" key="1">
    <citation type="journal article" date="2014" name="Genome Announc.">
        <title>Draft Genome Sequence of Lutibaculum baratangense Strain AMV1T, Isolated from a Mud Volcano in Andamans, India.</title>
        <authorList>
            <person name="Singh A."/>
            <person name="Sreenivas A."/>
            <person name="Sathyanarayana Reddy G."/>
            <person name="Pinnaka A.K."/>
            <person name="Shivaji S."/>
        </authorList>
    </citation>
    <scope>NUCLEOTIDE SEQUENCE [LARGE SCALE GENOMIC DNA]</scope>
    <source>
        <strain evidence="7 8">AMV1</strain>
    </source>
</reference>
<gene>
    <name evidence="7" type="ORF">N177_0650</name>
</gene>
<evidence type="ECO:0000259" key="5">
    <source>
        <dbReference type="PROSITE" id="PS51077"/>
    </source>
</evidence>
<evidence type="ECO:0000256" key="4">
    <source>
        <dbReference type="SAM" id="MobiDB-lite"/>
    </source>
</evidence>
<keyword evidence="3" id="KW-0804">Transcription</keyword>
<dbReference type="GO" id="GO:0003677">
    <property type="term" value="F:DNA binding"/>
    <property type="evidence" value="ECO:0007669"/>
    <property type="project" value="UniProtKB-KW"/>
</dbReference>
<feature type="domain" description="IclR-ED" evidence="6">
    <location>
        <begin position="85"/>
        <end position="268"/>
    </location>
</feature>
<feature type="region of interest" description="Disordered" evidence="4">
    <location>
        <begin position="1"/>
        <end position="22"/>
    </location>
</feature>
<dbReference type="AlphaFoldDB" id="V4RLD6"/>
<dbReference type="InterPro" id="IPR036388">
    <property type="entry name" value="WH-like_DNA-bd_sf"/>
</dbReference>
<dbReference type="SUPFAM" id="SSF46785">
    <property type="entry name" value="Winged helix' DNA-binding domain"/>
    <property type="match status" value="1"/>
</dbReference>
<dbReference type="Gene3D" id="1.10.10.10">
    <property type="entry name" value="Winged helix-like DNA-binding domain superfamily/Winged helix DNA-binding domain"/>
    <property type="match status" value="1"/>
</dbReference>
<comment type="caution">
    <text evidence="7">The sequence shown here is derived from an EMBL/GenBank/DDBJ whole genome shotgun (WGS) entry which is preliminary data.</text>
</comment>
<dbReference type="InterPro" id="IPR014757">
    <property type="entry name" value="Tscrpt_reg_IclR_C"/>
</dbReference>
<dbReference type="Gene3D" id="3.30.450.40">
    <property type="match status" value="1"/>
</dbReference>
<dbReference type="eggNOG" id="COG1414">
    <property type="taxonomic scope" value="Bacteria"/>
</dbReference>
<keyword evidence="8" id="KW-1185">Reference proteome</keyword>
<dbReference type="InterPro" id="IPR029016">
    <property type="entry name" value="GAF-like_dom_sf"/>
</dbReference>
<dbReference type="Pfam" id="PF01614">
    <property type="entry name" value="IclR_C"/>
    <property type="match status" value="1"/>
</dbReference>